<evidence type="ECO:0000313" key="3">
    <source>
        <dbReference type="Proteomes" id="UP001501371"/>
    </source>
</evidence>
<sequence length="89" mass="10014">MDAPRGEGVVSPAFRHGAPPTGRHVIPGPARMDDGNDWTWAACWGWCERSWVRVLWVGTATTEGHRIADLYYCGSCIRHMHRRVEGRPS</sequence>
<feature type="region of interest" description="Disordered" evidence="1">
    <location>
        <begin position="1"/>
        <end position="29"/>
    </location>
</feature>
<keyword evidence="3" id="KW-1185">Reference proteome</keyword>
<dbReference type="Proteomes" id="UP001501371">
    <property type="component" value="Unassembled WGS sequence"/>
</dbReference>
<evidence type="ECO:0000256" key="1">
    <source>
        <dbReference type="SAM" id="MobiDB-lite"/>
    </source>
</evidence>
<evidence type="ECO:0000313" key="2">
    <source>
        <dbReference type="EMBL" id="GAA1161929.1"/>
    </source>
</evidence>
<proteinExistence type="predicted"/>
<protein>
    <submittedName>
        <fullName evidence="2">Uncharacterized protein</fullName>
    </submittedName>
</protein>
<comment type="caution">
    <text evidence="2">The sequence shown here is derived from an EMBL/GenBank/DDBJ whole genome shotgun (WGS) entry which is preliminary data.</text>
</comment>
<reference evidence="2 3" key="1">
    <citation type="journal article" date="2019" name="Int. J. Syst. Evol. Microbiol.">
        <title>The Global Catalogue of Microorganisms (GCM) 10K type strain sequencing project: providing services to taxonomists for standard genome sequencing and annotation.</title>
        <authorList>
            <consortium name="The Broad Institute Genomics Platform"/>
            <consortium name="The Broad Institute Genome Sequencing Center for Infectious Disease"/>
            <person name="Wu L."/>
            <person name="Ma J."/>
        </authorList>
    </citation>
    <scope>NUCLEOTIDE SEQUENCE [LARGE SCALE GENOMIC DNA]</scope>
    <source>
        <strain evidence="2 3">JCM 12696</strain>
    </source>
</reference>
<accession>A0ABN1UQE6</accession>
<organism evidence="2 3">
    <name type="scientific">Streptomyces hebeiensis</name>
    <dbReference type="NCBI Taxonomy" id="229486"/>
    <lineage>
        <taxon>Bacteria</taxon>
        <taxon>Bacillati</taxon>
        <taxon>Actinomycetota</taxon>
        <taxon>Actinomycetes</taxon>
        <taxon>Kitasatosporales</taxon>
        <taxon>Streptomycetaceae</taxon>
        <taxon>Streptomyces</taxon>
    </lineage>
</organism>
<dbReference type="EMBL" id="BAAAKV010000012">
    <property type="protein sequence ID" value="GAA1161929.1"/>
    <property type="molecule type" value="Genomic_DNA"/>
</dbReference>
<name>A0ABN1UQE6_9ACTN</name>
<gene>
    <name evidence="2" type="ORF">GCM10009654_18160</name>
</gene>